<organism evidence="1">
    <name type="scientific">marine sediment metagenome</name>
    <dbReference type="NCBI Taxonomy" id="412755"/>
    <lineage>
        <taxon>unclassified sequences</taxon>
        <taxon>metagenomes</taxon>
        <taxon>ecological metagenomes</taxon>
    </lineage>
</organism>
<proteinExistence type="predicted"/>
<evidence type="ECO:0000313" key="1">
    <source>
        <dbReference type="EMBL" id="GAH76114.1"/>
    </source>
</evidence>
<accession>X1JCN4</accession>
<dbReference type="AlphaFoldDB" id="X1JCN4"/>
<comment type="caution">
    <text evidence="1">The sequence shown here is derived from an EMBL/GenBank/DDBJ whole genome shotgun (WGS) entry which is preliminary data.</text>
</comment>
<sequence length="47" mass="5554">AHIDRKGVLRFSIRSKLYDAKDVLSDLGYFVCFDCDHESDIRFKVFK</sequence>
<protein>
    <submittedName>
        <fullName evidence="1">Uncharacterized protein</fullName>
    </submittedName>
</protein>
<reference evidence="1" key="1">
    <citation type="journal article" date="2014" name="Front. Microbiol.">
        <title>High frequency of phylogenetically diverse reductive dehalogenase-homologous genes in deep subseafloor sedimentary metagenomes.</title>
        <authorList>
            <person name="Kawai M."/>
            <person name="Futagami T."/>
            <person name="Toyoda A."/>
            <person name="Takaki Y."/>
            <person name="Nishi S."/>
            <person name="Hori S."/>
            <person name="Arai W."/>
            <person name="Tsubouchi T."/>
            <person name="Morono Y."/>
            <person name="Uchiyama I."/>
            <person name="Ito T."/>
            <person name="Fujiyama A."/>
            <person name="Inagaki F."/>
            <person name="Takami H."/>
        </authorList>
    </citation>
    <scope>NUCLEOTIDE SEQUENCE</scope>
    <source>
        <strain evidence="1">Expedition CK06-06</strain>
    </source>
</reference>
<gene>
    <name evidence="1" type="ORF">S03H2_44393</name>
</gene>
<name>X1JCN4_9ZZZZ</name>
<feature type="non-terminal residue" evidence="1">
    <location>
        <position position="1"/>
    </location>
</feature>
<dbReference type="EMBL" id="BARU01027755">
    <property type="protein sequence ID" value="GAH76114.1"/>
    <property type="molecule type" value="Genomic_DNA"/>
</dbReference>